<keyword evidence="4" id="KW-1185">Reference proteome</keyword>
<name>A0A9Q0JA99_9ROSI</name>
<feature type="signal peptide" evidence="1">
    <location>
        <begin position="1"/>
        <end position="16"/>
    </location>
</feature>
<proteinExistence type="predicted"/>
<reference evidence="3" key="1">
    <citation type="submission" date="2022-02" db="EMBL/GenBank/DDBJ databases">
        <authorList>
            <person name="Henning P.M."/>
            <person name="McCubbin A.G."/>
            <person name="Shore J.S."/>
        </authorList>
    </citation>
    <scope>NUCLEOTIDE SEQUENCE</scope>
    <source>
        <strain evidence="3">F60SS</strain>
        <tissue evidence="3">Leaves</tissue>
    </source>
</reference>
<dbReference type="InterPro" id="IPR006527">
    <property type="entry name" value="F-box-assoc_dom_typ1"/>
</dbReference>
<dbReference type="OrthoDB" id="591557at2759"/>
<dbReference type="EMBL" id="JAKUCV010004514">
    <property type="protein sequence ID" value="KAJ4835141.1"/>
    <property type="molecule type" value="Genomic_DNA"/>
</dbReference>
<feature type="chain" id="PRO_5040198145" description="F-box associated beta-propeller type 1 domain-containing protein" evidence="1">
    <location>
        <begin position="17"/>
        <end position="239"/>
    </location>
</feature>
<evidence type="ECO:0000256" key="1">
    <source>
        <dbReference type="SAM" id="SignalP"/>
    </source>
</evidence>
<dbReference type="Proteomes" id="UP001141552">
    <property type="component" value="Unassembled WGS sequence"/>
</dbReference>
<sequence length="239" mass="27758">MIWFLMITRSFLAGEGAKVVIFSLKTGSWRKVDNPDRECLQHFLFIGGTGLLLNGELHWGPGGSVGGETTKIIAFDLDKEKFYHVPCPPNQIPDDRRYGDSVGEYLCMRDSRRWRERNSTAWVMKEYSNEASWVPFISYTSSEDGEDDRLTYVCDFVPRSFKDGRYMLLQFAQAGYHLVRNWNYNLHFAQEEYHQVLKWNNNLEESDEAEKYSKKIAIYAYFRATAIAYTETLSSPFAS</sequence>
<evidence type="ECO:0000259" key="2">
    <source>
        <dbReference type="Pfam" id="PF07734"/>
    </source>
</evidence>
<dbReference type="Pfam" id="PF07734">
    <property type="entry name" value="FBA_1"/>
    <property type="match status" value="1"/>
</dbReference>
<protein>
    <recommendedName>
        <fullName evidence="2">F-box associated beta-propeller type 1 domain-containing protein</fullName>
    </recommendedName>
</protein>
<evidence type="ECO:0000313" key="3">
    <source>
        <dbReference type="EMBL" id="KAJ4835141.1"/>
    </source>
</evidence>
<keyword evidence="1" id="KW-0732">Signal</keyword>
<dbReference type="AlphaFoldDB" id="A0A9Q0JA99"/>
<feature type="domain" description="F-box associated beta-propeller type 1" evidence="2">
    <location>
        <begin position="17"/>
        <end position="138"/>
    </location>
</feature>
<accession>A0A9Q0JA99</accession>
<comment type="caution">
    <text evidence="3">The sequence shown here is derived from an EMBL/GenBank/DDBJ whole genome shotgun (WGS) entry which is preliminary data.</text>
</comment>
<gene>
    <name evidence="3" type="ORF">Tsubulata_039688</name>
</gene>
<evidence type="ECO:0000313" key="4">
    <source>
        <dbReference type="Proteomes" id="UP001141552"/>
    </source>
</evidence>
<organism evidence="3 4">
    <name type="scientific">Turnera subulata</name>
    <dbReference type="NCBI Taxonomy" id="218843"/>
    <lineage>
        <taxon>Eukaryota</taxon>
        <taxon>Viridiplantae</taxon>
        <taxon>Streptophyta</taxon>
        <taxon>Embryophyta</taxon>
        <taxon>Tracheophyta</taxon>
        <taxon>Spermatophyta</taxon>
        <taxon>Magnoliopsida</taxon>
        <taxon>eudicotyledons</taxon>
        <taxon>Gunneridae</taxon>
        <taxon>Pentapetalae</taxon>
        <taxon>rosids</taxon>
        <taxon>fabids</taxon>
        <taxon>Malpighiales</taxon>
        <taxon>Passifloraceae</taxon>
        <taxon>Turnera</taxon>
    </lineage>
</organism>
<reference evidence="3" key="2">
    <citation type="journal article" date="2023" name="Plants (Basel)">
        <title>Annotation of the Turnera subulata (Passifloraceae) Draft Genome Reveals the S-Locus Evolved after the Divergence of Turneroideae from Passifloroideae in a Stepwise Manner.</title>
        <authorList>
            <person name="Henning P.M."/>
            <person name="Roalson E.H."/>
            <person name="Mir W."/>
            <person name="McCubbin A.G."/>
            <person name="Shore J.S."/>
        </authorList>
    </citation>
    <scope>NUCLEOTIDE SEQUENCE</scope>
    <source>
        <strain evidence="3">F60SS</strain>
    </source>
</reference>